<organism evidence="10 11">
    <name type="scientific">Dyadobacter frigoris</name>
    <dbReference type="NCBI Taxonomy" id="2576211"/>
    <lineage>
        <taxon>Bacteria</taxon>
        <taxon>Pseudomonadati</taxon>
        <taxon>Bacteroidota</taxon>
        <taxon>Cytophagia</taxon>
        <taxon>Cytophagales</taxon>
        <taxon>Spirosomataceae</taxon>
        <taxon>Dyadobacter</taxon>
    </lineage>
</organism>
<dbReference type="InterPro" id="IPR008979">
    <property type="entry name" value="Galactose-bd-like_sf"/>
</dbReference>
<dbReference type="SUPFAM" id="SSF49265">
    <property type="entry name" value="Fibronectin type III"/>
    <property type="match status" value="1"/>
</dbReference>
<dbReference type="PRINTS" id="PR00723">
    <property type="entry name" value="SUBTILISIN"/>
</dbReference>
<dbReference type="SUPFAM" id="SSF49785">
    <property type="entry name" value="Galactose-binding domain-like"/>
    <property type="match status" value="1"/>
</dbReference>
<feature type="active site" description="Charge relay system" evidence="5">
    <location>
        <position position="244"/>
    </location>
</feature>
<comment type="caution">
    <text evidence="10">The sequence shown here is derived from an EMBL/GenBank/DDBJ whole genome shotgun (WGS) entry which is preliminary data.</text>
</comment>
<evidence type="ECO:0000256" key="6">
    <source>
        <dbReference type="SAM" id="SignalP"/>
    </source>
</evidence>
<name>A0A4V6BIE6_9BACT</name>
<evidence type="ECO:0000259" key="8">
    <source>
        <dbReference type="Pfam" id="PF07705"/>
    </source>
</evidence>
<reference evidence="10 11" key="1">
    <citation type="submission" date="2019-05" db="EMBL/GenBank/DDBJ databases">
        <title>Dyadobacter AR-3-8 sp. nov., isolated from arctic soil.</title>
        <authorList>
            <person name="Chaudhary D.K."/>
        </authorList>
    </citation>
    <scope>NUCLEOTIDE SEQUENCE [LARGE SCALE GENOMIC DNA]</scope>
    <source>
        <strain evidence="10 11">AR-3-8</strain>
    </source>
</reference>
<keyword evidence="6" id="KW-0732">Signal</keyword>
<keyword evidence="4 5" id="KW-0720">Serine protease</keyword>
<accession>A0A4V6BIE6</accession>
<dbReference type="PANTHER" id="PTHR43399">
    <property type="entry name" value="SUBTILISIN-RELATED"/>
    <property type="match status" value="1"/>
</dbReference>
<dbReference type="InterPro" id="IPR036852">
    <property type="entry name" value="Peptidase_S8/S53_dom_sf"/>
</dbReference>
<keyword evidence="11" id="KW-1185">Reference proteome</keyword>
<dbReference type="InterPro" id="IPR051048">
    <property type="entry name" value="Peptidase_S8/S53_subtilisin"/>
</dbReference>
<dbReference type="InterPro" id="IPR015500">
    <property type="entry name" value="Peptidase_S8_subtilisin-rel"/>
</dbReference>
<proteinExistence type="inferred from homology"/>
<dbReference type="OrthoDB" id="9792152at2"/>
<gene>
    <name evidence="10" type="ORF">FDK13_22780</name>
</gene>
<dbReference type="Pfam" id="PF18962">
    <property type="entry name" value="Por_Secre_tail"/>
    <property type="match status" value="1"/>
</dbReference>
<dbReference type="PROSITE" id="PS51892">
    <property type="entry name" value="SUBTILASE"/>
    <property type="match status" value="1"/>
</dbReference>
<evidence type="ECO:0000256" key="5">
    <source>
        <dbReference type="PROSITE-ProRule" id="PRU01240"/>
    </source>
</evidence>
<dbReference type="Gene3D" id="2.60.120.260">
    <property type="entry name" value="Galactose-binding domain-like"/>
    <property type="match status" value="1"/>
</dbReference>
<dbReference type="PROSITE" id="PS00138">
    <property type="entry name" value="SUBTILASE_SER"/>
    <property type="match status" value="1"/>
</dbReference>
<evidence type="ECO:0000259" key="7">
    <source>
        <dbReference type="Pfam" id="PF00082"/>
    </source>
</evidence>
<keyword evidence="2 5" id="KW-0645">Protease</keyword>
<evidence type="ECO:0000313" key="11">
    <source>
        <dbReference type="Proteomes" id="UP000304900"/>
    </source>
</evidence>
<feature type="chain" id="PRO_5020616128" evidence="6">
    <location>
        <begin position="23"/>
        <end position="1794"/>
    </location>
</feature>
<evidence type="ECO:0000259" key="9">
    <source>
        <dbReference type="Pfam" id="PF18962"/>
    </source>
</evidence>
<dbReference type="PANTHER" id="PTHR43399:SF4">
    <property type="entry name" value="CELL WALL-ASSOCIATED PROTEASE"/>
    <property type="match status" value="1"/>
</dbReference>
<dbReference type="EMBL" id="SZVO01000011">
    <property type="protein sequence ID" value="TKT89683.1"/>
    <property type="molecule type" value="Genomic_DNA"/>
</dbReference>
<evidence type="ECO:0000256" key="4">
    <source>
        <dbReference type="ARBA" id="ARBA00022825"/>
    </source>
</evidence>
<evidence type="ECO:0000256" key="3">
    <source>
        <dbReference type="ARBA" id="ARBA00022801"/>
    </source>
</evidence>
<dbReference type="SUPFAM" id="SSF52743">
    <property type="entry name" value="Subtilisin-like"/>
    <property type="match status" value="1"/>
</dbReference>
<dbReference type="InterPro" id="IPR023828">
    <property type="entry name" value="Peptidase_S8_Ser-AS"/>
</dbReference>
<dbReference type="InterPro" id="IPR000209">
    <property type="entry name" value="Peptidase_S8/S53_dom"/>
</dbReference>
<dbReference type="Proteomes" id="UP000304900">
    <property type="component" value="Unassembled WGS sequence"/>
</dbReference>
<comment type="similarity">
    <text evidence="1 5">Belongs to the peptidase S8 family.</text>
</comment>
<dbReference type="CDD" id="cd04842">
    <property type="entry name" value="Peptidases_S8_Kp43_protease"/>
    <property type="match status" value="1"/>
</dbReference>
<feature type="active site" description="Charge relay system" evidence="5">
    <location>
        <position position="270"/>
    </location>
</feature>
<dbReference type="NCBIfam" id="TIGR04183">
    <property type="entry name" value="Por_Secre_tail"/>
    <property type="match status" value="1"/>
</dbReference>
<dbReference type="GO" id="GO:0006508">
    <property type="term" value="P:proteolysis"/>
    <property type="evidence" value="ECO:0007669"/>
    <property type="project" value="UniProtKB-KW"/>
</dbReference>
<protein>
    <submittedName>
        <fullName evidence="10">T9SS type A sorting domain-containing protein</fullName>
    </submittedName>
</protein>
<feature type="domain" description="Peptidase S8/S53" evidence="7">
    <location>
        <begin position="259"/>
        <end position="496"/>
    </location>
</feature>
<keyword evidence="3 5" id="KW-0378">Hydrolase</keyword>
<dbReference type="CDD" id="cd00063">
    <property type="entry name" value="FN3"/>
    <property type="match status" value="1"/>
</dbReference>
<feature type="signal peptide" evidence="6">
    <location>
        <begin position="1"/>
        <end position="22"/>
    </location>
</feature>
<dbReference type="Gene3D" id="2.60.120.380">
    <property type="match status" value="1"/>
</dbReference>
<dbReference type="InterPro" id="IPR026444">
    <property type="entry name" value="Secre_tail"/>
</dbReference>
<dbReference type="Gene3D" id="2.60.40.10">
    <property type="entry name" value="Immunoglobulins"/>
    <property type="match status" value="3"/>
</dbReference>
<dbReference type="Pfam" id="PF07705">
    <property type="entry name" value="CARDB"/>
    <property type="match status" value="1"/>
</dbReference>
<dbReference type="RefSeq" id="WP_137342315.1">
    <property type="nucleotide sequence ID" value="NZ_BSQH01000009.1"/>
</dbReference>
<evidence type="ECO:0000256" key="2">
    <source>
        <dbReference type="ARBA" id="ARBA00022670"/>
    </source>
</evidence>
<feature type="active site" description="Charge relay system" evidence="5">
    <location>
        <position position="442"/>
    </location>
</feature>
<dbReference type="GO" id="GO:0004252">
    <property type="term" value="F:serine-type endopeptidase activity"/>
    <property type="evidence" value="ECO:0007669"/>
    <property type="project" value="UniProtKB-UniRule"/>
</dbReference>
<dbReference type="InterPro" id="IPR003961">
    <property type="entry name" value="FN3_dom"/>
</dbReference>
<feature type="domain" description="CARDB" evidence="8">
    <location>
        <begin position="838"/>
        <end position="919"/>
    </location>
</feature>
<dbReference type="Gene3D" id="3.40.50.200">
    <property type="entry name" value="Peptidase S8/S53 domain"/>
    <property type="match status" value="1"/>
</dbReference>
<sequence length="1794" mass="195147">MILKKFYLLATLVMLISNAAFAQYRLLLRNESFTPEKNISVAGVAELNRKMTSLNRKSFVIIQFEGIPTEAETKELKENGIQLLDYIPNNAYSATITGNLSSAALQRVRVRSVIELSASQKMQVSLANGNFPTHAVKLAGTVDVWVSFPKTFLFQEVADELRNKNFSITSDLFKNYGVLELRIPVSRLGELALLPFVQYVQAIPKEDTPINDHSTVNARANVLGSSVSGNRNLHGEGVVIGIGDNSDPLLHVDFTNRIINREAVDVSGSHGLHVMGTLGGAGIVNEKYKGYAPKATILAHYFSNILAYLPTYVKDYGMVVTNNSYGNDVTSCESFGTYDLYSQILDQQAFQMPYLQNVFAAGNSGTSACSPFPSGFGNVLGGYQSAKNIISVGNTTLEGDIAESSSRGPAKDGRIKPEIVAQGMNITSTIPTNIYGTSSGTSMATPAVTGSIALLYQQFRKLNDGATPKSGLVKALICNGGIDKGNAGPDYKYGFGWVNLLRSVKMMESKSYADDSLTNGSSKTHVIAVPENTAQLKVMLYWNDPPAAILSSQTLVNDLDLEVTDASSVKTLPKLLDAAPLNVNNAATTGADHINNIEQVVIDKPNAGNYTITIKGTAINQNPRQEYFVVYDAVPIETTITYPIGNEHVKDGDVMYINWDSFGNDSNGFSVQYSVDNGSSWIDINTAVDASLRQLSWTVPAVTTSQAKVKITKNGTNQVSVSEAFTIIGVPTPALSPVQCEGYIAMNWDAVPGATDYEVMILQGDEMVSVATTTNNNYTFSGLSKDQTYWVSVRARLNGNPGRRGVALSRKPDSGSCAGAISDNDLKIDAILTPVSSGRKLTSTELSASTSVKVRIKNLDDISSNGNFNVSYYLDNNLVREQTISPVITAGGTYDHTFDLTADLSAVRSYVLKVVVNKAGDAIVANNSLTKTFAQLSNNSVSMPFSDDMEALPQQEYFTRQMGLSGSDRYDFTGSTASGRIRTFVNSGVAYSGNRALTMDTDRYMADGNTNYLDATFNLSAFNTATDDIRMNFRYRNHGEASSADNKVWIRGKDTDAWIEVYNLFTNQSGVTEAYKLSADIEISHILSANGKIFSPSFQIRWGQFGKLLVSDVYNGAGYSFDNIQLFQVSNDAQLVSLNNPVGGCGMGNSELVKVTVRNNSANDLSQIPVKFQIDNGAIIAETIASLNGKTNVDYTFQSTADLSGPGPHIVKVWTDLSSDSNRSNDVIITEMYNSPVISSFPYLEDFEKGSGFWYTGGTNVSLAYGTPSSPKVSSAASGTKAWKTGLSGSYSVNETSYLYSPCLDVRGMVVPTLSFNVALDFEDCGKAACDFAYMEYSTDGITWRRLGANNIGTNWYNKTYANNNAWSIQDYTRWHVATIALPAGSANLRLRFVVKSDGDITREGIAIDDIHIYDNRNSIYDGSSMSVAAASSAGEKEWVNYTSNGALIASVYANNQNLGATDVRVYMNSGSSIRITNGQYYGNRNITIKPANYILSDSVTVRFYFLDTETEKLIAATGCTGCGKPASATELGISKYSDSNDANEDGSIANNNSSGWLFINAPKVRKVPFDKGYYAEFKVKNLSEFWLSKETMGVVTPLPVELLSFTARKKDGPDSSPDVITEWVTSSEVNFSHFEVEVAKGNDALKLGQFIKLGDVLADGSPKSGQHYSFVDYEANKSDVRYYRLKMVDLDETFQYSRAVAVVIDNKIDWQVYPNPSKDIFNIVYQASAGEQVSVNVIDLTGRYSSKNNLSANGSIQKHQINLGSAQFSPGLYLFEVVAGKKKEVFRVMKSSN</sequence>
<feature type="domain" description="Secretion system C-terminal sorting" evidence="9">
    <location>
        <begin position="1713"/>
        <end position="1785"/>
    </location>
</feature>
<evidence type="ECO:0000256" key="1">
    <source>
        <dbReference type="ARBA" id="ARBA00011073"/>
    </source>
</evidence>
<dbReference type="InterPro" id="IPR034058">
    <property type="entry name" value="TagA/B/C/D_pept_dom"/>
</dbReference>
<dbReference type="InterPro" id="IPR013783">
    <property type="entry name" value="Ig-like_fold"/>
</dbReference>
<dbReference type="InterPro" id="IPR011635">
    <property type="entry name" value="CARDB"/>
</dbReference>
<dbReference type="Pfam" id="PF00082">
    <property type="entry name" value="Peptidase_S8"/>
    <property type="match status" value="1"/>
</dbReference>
<dbReference type="InterPro" id="IPR036116">
    <property type="entry name" value="FN3_sf"/>
</dbReference>
<evidence type="ECO:0000313" key="10">
    <source>
        <dbReference type="EMBL" id="TKT89683.1"/>
    </source>
</evidence>